<evidence type="ECO:0008006" key="6">
    <source>
        <dbReference type="Google" id="ProtNLM"/>
    </source>
</evidence>
<evidence type="ECO:0000256" key="3">
    <source>
        <dbReference type="ARBA" id="ARBA00023004"/>
    </source>
</evidence>
<dbReference type="SUPFAM" id="SSF51197">
    <property type="entry name" value="Clavaminate synthase-like"/>
    <property type="match status" value="1"/>
</dbReference>
<dbReference type="Pfam" id="PF05721">
    <property type="entry name" value="PhyH"/>
    <property type="match status" value="1"/>
</dbReference>
<proteinExistence type="predicted"/>
<dbReference type="AlphaFoldDB" id="A0A061QTB4"/>
<comment type="cofactor">
    <cofactor evidence="1">
        <name>Fe cation</name>
        <dbReference type="ChEBI" id="CHEBI:24875"/>
    </cofactor>
</comment>
<organism evidence="4">
    <name type="scientific">Tetraselmis sp. GSL018</name>
    <dbReference type="NCBI Taxonomy" id="582737"/>
    <lineage>
        <taxon>Eukaryota</taxon>
        <taxon>Viridiplantae</taxon>
        <taxon>Chlorophyta</taxon>
        <taxon>core chlorophytes</taxon>
        <taxon>Chlorodendrophyceae</taxon>
        <taxon>Chlorodendrales</taxon>
        <taxon>Chlorodendraceae</taxon>
        <taxon>Tetraselmis</taxon>
    </lineage>
</organism>
<gene>
    <name evidence="5" type="ORF">TSPGSL018_14650</name>
    <name evidence="4" type="ORF">TSPGSL018_25652</name>
</gene>
<evidence type="ECO:0000256" key="2">
    <source>
        <dbReference type="ARBA" id="ARBA00022723"/>
    </source>
</evidence>
<reference evidence="4" key="1">
    <citation type="submission" date="2014-05" db="EMBL/GenBank/DDBJ databases">
        <title>The transcriptome of the halophilic microalga Tetraselmis sp. GSL018 isolated from the Great Salt Lake, Utah.</title>
        <authorList>
            <person name="Jinkerson R.E."/>
            <person name="D'Adamo S."/>
            <person name="Posewitz M.C."/>
        </authorList>
    </citation>
    <scope>NUCLEOTIDE SEQUENCE</scope>
    <source>
        <strain evidence="4">GSL018</strain>
    </source>
</reference>
<accession>A0A061QTB4</accession>
<dbReference type="PANTHER" id="PTHR20883:SF15">
    <property type="entry name" value="PHYTANOYL-COA DIOXYGENASE DOMAIN-CONTAINING PROTEIN 1"/>
    <property type="match status" value="1"/>
</dbReference>
<dbReference type="Gene3D" id="2.60.120.620">
    <property type="entry name" value="q2cbj1_9rhob like domain"/>
    <property type="match status" value="1"/>
</dbReference>
<keyword evidence="3" id="KW-0408">Iron</keyword>
<evidence type="ECO:0000256" key="1">
    <source>
        <dbReference type="ARBA" id="ARBA00001962"/>
    </source>
</evidence>
<protein>
    <recommendedName>
        <fullName evidence="6">Phytanoyl-dioxygenase</fullName>
    </recommendedName>
</protein>
<dbReference type="GO" id="GO:0046872">
    <property type="term" value="F:metal ion binding"/>
    <property type="evidence" value="ECO:0007669"/>
    <property type="project" value="UniProtKB-KW"/>
</dbReference>
<dbReference type="EMBL" id="GBEZ01006770">
    <property type="protein sequence ID" value="JAC78647.1"/>
    <property type="molecule type" value="Transcribed_RNA"/>
</dbReference>
<name>A0A061QTB4_9CHLO</name>
<keyword evidence="2" id="KW-0479">Metal-binding</keyword>
<evidence type="ECO:0000313" key="4">
    <source>
        <dbReference type="EMBL" id="JAC61645.1"/>
    </source>
</evidence>
<evidence type="ECO:0000313" key="5">
    <source>
        <dbReference type="EMBL" id="JAC78647.1"/>
    </source>
</evidence>
<dbReference type="InterPro" id="IPR008775">
    <property type="entry name" value="Phytyl_CoA_dOase-like"/>
</dbReference>
<dbReference type="PANTHER" id="PTHR20883">
    <property type="entry name" value="PHYTANOYL-COA DIOXYGENASE DOMAIN CONTAINING 1"/>
    <property type="match status" value="1"/>
</dbReference>
<dbReference type="EMBL" id="GBEZ01025442">
    <property type="protein sequence ID" value="JAC61645.1"/>
    <property type="molecule type" value="Transcribed_RNA"/>
</dbReference>
<sequence>MIATSSIVGSTSRCVQTAVRRVCDSATFFPAFSSLSSRTKVCMATSERHNTRGFVSKPLSDQQKYLFDTLGYCVLRGALSPEEVEAANAAIDKHSAEICERDDPSIKLANGSTTLQGNGRGRYDLGGMLGWPSPDNKVFRDLLCHENILPALYDLVGEGYRLDHAPLVLLQRKGSEGFNLHGGACTPEGQRNYSLAYDFYHGKMRCNLVNVSVALTPTEVGDGGFCIIPGSHKSNYPCPEEIIRYEDCQEITQQVPVAPGDVILFAEAAQHGTLPWVAEKERRVILYRFSPYYFAYGRAYLEWPESHLEGLTDSQRAVLEPPYHLRLDRPCIDSSSGDVCNTTSRSQEKIDFDKRVFGTNYF</sequence>